<dbReference type="KEGG" id="samy:DB32_005949"/>
<evidence type="ECO:0000256" key="1">
    <source>
        <dbReference type="SAM" id="SignalP"/>
    </source>
</evidence>
<organism evidence="3 4">
    <name type="scientific">Sandaracinus amylolyticus</name>
    <dbReference type="NCBI Taxonomy" id="927083"/>
    <lineage>
        <taxon>Bacteria</taxon>
        <taxon>Pseudomonadati</taxon>
        <taxon>Myxococcota</taxon>
        <taxon>Polyangia</taxon>
        <taxon>Polyangiales</taxon>
        <taxon>Sandaracinaceae</taxon>
        <taxon>Sandaracinus</taxon>
    </lineage>
</organism>
<dbReference type="Gene3D" id="2.60.40.420">
    <property type="entry name" value="Cupredoxins - blue copper proteins"/>
    <property type="match status" value="1"/>
</dbReference>
<dbReference type="Proteomes" id="UP000034883">
    <property type="component" value="Chromosome"/>
</dbReference>
<dbReference type="OrthoDB" id="5521325at2"/>
<feature type="domain" description="EfeO-type cupredoxin-like" evidence="2">
    <location>
        <begin position="20"/>
        <end position="117"/>
    </location>
</feature>
<dbReference type="Pfam" id="PF13473">
    <property type="entry name" value="Cupredoxin_1"/>
    <property type="match status" value="1"/>
</dbReference>
<sequence>MSDARRVFVVIGIALASACGSSAATPPNPDGRPEIAVRVGAEGYDPAEVTAAAGAPVRLVFTRTTDEGCGQQLVFPSLDIRRDLPLNEPVAVDLTMPADGRVRFTCGMDMYDGALVAR</sequence>
<dbReference type="SUPFAM" id="SSF49503">
    <property type="entry name" value="Cupredoxins"/>
    <property type="match status" value="1"/>
</dbReference>
<evidence type="ECO:0000313" key="4">
    <source>
        <dbReference type="Proteomes" id="UP000034883"/>
    </source>
</evidence>
<keyword evidence="1" id="KW-0732">Signal</keyword>
<reference evidence="3 4" key="1">
    <citation type="submission" date="2015-03" db="EMBL/GenBank/DDBJ databases">
        <title>Genome assembly of Sandaracinus amylolyticus DSM 53668.</title>
        <authorList>
            <person name="Sharma G."/>
            <person name="Subramanian S."/>
        </authorList>
    </citation>
    <scope>NUCLEOTIDE SEQUENCE [LARGE SCALE GENOMIC DNA]</scope>
    <source>
        <strain evidence="3 4">DSM 53668</strain>
    </source>
</reference>
<gene>
    <name evidence="3" type="ORF">DB32_005949</name>
</gene>
<dbReference type="EMBL" id="CP011125">
    <property type="protein sequence ID" value="AKF08800.1"/>
    <property type="molecule type" value="Genomic_DNA"/>
</dbReference>
<protein>
    <recommendedName>
        <fullName evidence="2">EfeO-type cupredoxin-like domain-containing protein</fullName>
    </recommendedName>
</protein>
<dbReference type="RefSeq" id="WP_075097660.1">
    <property type="nucleotide sequence ID" value="NZ_CP011125.1"/>
</dbReference>
<proteinExistence type="predicted"/>
<evidence type="ECO:0000313" key="3">
    <source>
        <dbReference type="EMBL" id="AKF08800.1"/>
    </source>
</evidence>
<dbReference type="PROSITE" id="PS51257">
    <property type="entry name" value="PROKAR_LIPOPROTEIN"/>
    <property type="match status" value="1"/>
</dbReference>
<dbReference type="InterPro" id="IPR008972">
    <property type="entry name" value="Cupredoxin"/>
</dbReference>
<keyword evidence="4" id="KW-1185">Reference proteome</keyword>
<feature type="chain" id="PRO_5002511628" description="EfeO-type cupredoxin-like domain-containing protein" evidence="1">
    <location>
        <begin position="24"/>
        <end position="118"/>
    </location>
</feature>
<name>A0A0F6W6K0_9BACT</name>
<dbReference type="InterPro" id="IPR028096">
    <property type="entry name" value="EfeO_Cupredoxin"/>
</dbReference>
<dbReference type="STRING" id="927083.DB32_005949"/>
<evidence type="ECO:0000259" key="2">
    <source>
        <dbReference type="Pfam" id="PF13473"/>
    </source>
</evidence>
<dbReference type="AlphaFoldDB" id="A0A0F6W6K0"/>
<feature type="signal peptide" evidence="1">
    <location>
        <begin position="1"/>
        <end position="23"/>
    </location>
</feature>
<accession>A0A0F6W6K0</accession>